<reference evidence="1" key="1">
    <citation type="submission" date="2017-05" db="UniProtKB">
        <authorList>
            <consortium name="EnsemblMetazoa"/>
        </authorList>
    </citation>
    <scope>IDENTIFICATION</scope>
</reference>
<evidence type="ECO:0000313" key="1">
    <source>
        <dbReference type="EnsemblMetazoa" id="Aqu2.1.18639_001"/>
    </source>
</evidence>
<name>A0A1X7TTY4_AMPQE</name>
<sequence length="45" mass="5201">YTFIILPSSVSSNLFYRELFFILSLFVSTSRNSLTILYMCQTVKG</sequence>
<accession>A0A1X7TTY4</accession>
<dbReference type="InParanoid" id="A0A1X7TTY4"/>
<dbReference type="AlphaFoldDB" id="A0A1X7TTY4"/>
<proteinExistence type="predicted"/>
<dbReference type="EnsemblMetazoa" id="Aqu2.1.18639_001">
    <property type="protein sequence ID" value="Aqu2.1.18639_001"/>
    <property type="gene ID" value="Aqu2.1.18639"/>
</dbReference>
<organism evidence="1">
    <name type="scientific">Amphimedon queenslandica</name>
    <name type="common">Sponge</name>
    <dbReference type="NCBI Taxonomy" id="400682"/>
    <lineage>
        <taxon>Eukaryota</taxon>
        <taxon>Metazoa</taxon>
        <taxon>Porifera</taxon>
        <taxon>Demospongiae</taxon>
        <taxon>Heteroscleromorpha</taxon>
        <taxon>Haplosclerida</taxon>
        <taxon>Niphatidae</taxon>
        <taxon>Amphimedon</taxon>
    </lineage>
</organism>
<protein>
    <submittedName>
        <fullName evidence="1">Uncharacterized protein</fullName>
    </submittedName>
</protein>